<dbReference type="EMBL" id="BMOK01000006">
    <property type="protein sequence ID" value="GGL54552.1"/>
    <property type="molecule type" value="Genomic_DNA"/>
</dbReference>
<accession>A0A917S4T3</accession>
<evidence type="ECO:0000256" key="3">
    <source>
        <dbReference type="ARBA" id="ARBA00022845"/>
    </source>
</evidence>
<evidence type="ECO:0000313" key="5">
    <source>
        <dbReference type="EMBL" id="GGL54552.1"/>
    </source>
</evidence>
<evidence type="ECO:0000313" key="6">
    <source>
        <dbReference type="Proteomes" id="UP000654670"/>
    </source>
</evidence>
<evidence type="ECO:0000256" key="1">
    <source>
        <dbReference type="ARBA" id="ARBA00022490"/>
    </source>
</evidence>
<gene>
    <name evidence="4 5" type="primary">fliW</name>
    <name evidence="5" type="ORF">GCM10007968_18290</name>
</gene>
<dbReference type="GO" id="GO:0006417">
    <property type="term" value="P:regulation of translation"/>
    <property type="evidence" value="ECO:0007669"/>
    <property type="project" value="UniProtKB-KW"/>
</dbReference>
<keyword evidence="6" id="KW-1185">Reference proteome</keyword>
<dbReference type="GO" id="GO:0005737">
    <property type="term" value="C:cytoplasm"/>
    <property type="evidence" value="ECO:0007669"/>
    <property type="project" value="UniProtKB-SubCell"/>
</dbReference>
<comment type="function">
    <text evidence="4">Acts as an anti-CsrA protein, binds CsrA and prevents it from repressing translation of its target genes, one of which is flagellin. Binds to flagellin and participates in the assembly of the flagellum.</text>
</comment>
<evidence type="ECO:0000256" key="4">
    <source>
        <dbReference type="HAMAP-Rule" id="MF_01185"/>
    </source>
</evidence>
<organism evidence="5 6">
    <name type="scientific">Sporolactobacillus putidus</name>
    <dbReference type="NCBI Taxonomy" id="492735"/>
    <lineage>
        <taxon>Bacteria</taxon>
        <taxon>Bacillati</taxon>
        <taxon>Bacillota</taxon>
        <taxon>Bacilli</taxon>
        <taxon>Bacillales</taxon>
        <taxon>Sporolactobacillaceae</taxon>
        <taxon>Sporolactobacillus</taxon>
    </lineage>
</organism>
<evidence type="ECO:0000256" key="2">
    <source>
        <dbReference type="ARBA" id="ARBA00022795"/>
    </source>
</evidence>
<dbReference type="Pfam" id="PF02623">
    <property type="entry name" value="FliW"/>
    <property type="match status" value="1"/>
</dbReference>
<keyword evidence="1 4" id="KW-0963">Cytoplasm</keyword>
<dbReference type="Gene3D" id="2.30.290.10">
    <property type="entry name" value="BH3618-like"/>
    <property type="match status" value="1"/>
</dbReference>
<dbReference type="AlphaFoldDB" id="A0A917S4T3"/>
<comment type="caution">
    <text evidence="5">The sequence shown here is derived from an EMBL/GenBank/DDBJ whole genome shotgun (WGS) entry which is preliminary data.</text>
</comment>
<comment type="subunit">
    <text evidence="4">Interacts with translational regulator CsrA and flagellin(s).</text>
</comment>
<proteinExistence type="inferred from homology"/>
<keyword evidence="4" id="KW-0143">Chaperone</keyword>
<keyword evidence="5" id="KW-0969">Cilium</keyword>
<protein>
    <recommendedName>
        <fullName evidence="4">Flagellar assembly factor FliW</fullName>
    </recommendedName>
</protein>
<dbReference type="InterPro" id="IPR003775">
    <property type="entry name" value="Flagellar_assembly_factor_FliW"/>
</dbReference>
<dbReference type="GO" id="GO:0044780">
    <property type="term" value="P:bacterial-type flagellum assembly"/>
    <property type="evidence" value="ECO:0007669"/>
    <property type="project" value="UniProtKB-UniRule"/>
</dbReference>
<dbReference type="HAMAP" id="MF_01185">
    <property type="entry name" value="FliW"/>
    <property type="match status" value="1"/>
</dbReference>
<keyword evidence="5" id="KW-0966">Cell projection</keyword>
<name>A0A917S4T3_9BACL</name>
<reference evidence="5" key="1">
    <citation type="journal article" date="2014" name="Int. J. Syst. Evol. Microbiol.">
        <title>Complete genome sequence of Corynebacterium casei LMG S-19264T (=DSM 44701T), isolated from a smear-ripened cheese.</title>
        <authorList>
            <consortium name="US DOE Joint Genome Institute (JGI-PGF)"/>
            <person name="Walter F."/>
            <person name="Albersmeier A."/>
            <person name="Kalinowski J."/>
            <person name="Ruckert C."/>
        </authorList>
    </citation>
    <scope>NUCLEOTIDE SEQUENCE</scope>
    <source>
        <strain evidence="5">JCM 15325</strain>
    </source>
</reference>
<dbReference type="SUPFAM" id="SSF141457">
    <property type="entry name" value="BH3618-like"/>
    <property type="match status" value="1"/>
</dbReference>
<dbReference type="InterPro" id="IPR024046">
    <property type="entry name" value="Flagellar_assmbl_FliW_dom_sf"/>
</dbReference>
<dbReference type="NCBIfam" id="NF009793">
    <property type="entry name" value="PRK13285.1-1"/>
    <property type="match status" value="1"/>
</dbReference>
<dbReference type="Proteomes" id="UP000654670">
    <property type="component" value="Unassembled WGS sequence"/>
</dbReference>
<reference evidence="5" key="2">
    <citation type="submission" date="2020-09" db="EMBL/GenBank/DDBJ databases">
        <authorList>
            <person name="Sun Q."/>
            <person name="Ohkuma M."/>
        </authorList>
    </citation>
    <scope>NUCLEOTIDE SEQUENCE</scope>
    <source>
        <strain evidence="5">JCM 15325</strain>
    </source>
</reference>
<dbReference type="PANTHER" id="PTHR39190:SF1">
    <property type="entry name" value="FLAGELLAR ASSEMBLY FACTOR FLIW"/>
    <property type="match status" value="1"/>
</dbReference>
<keyword evidence="5" id="KW-0282">Flagellum</keyword>
<comment type="subcellular location">
    <subcellularLocation>
        <location evidence="4">Cytoplasm</location>
    </subcellularLocation>
</comment>
<comment type="similarity">
    <text evidence="4">Belongs to the FliW family.</text>
</comment>
<dbReference type="RefSeq" id="WP_188802787.1">
    <property type="nucleotide sequence ID" value="NZ_BMOK01000006.1"/>
</dbReference>
<sequence length="147" mass="16834">MKILTKYFGEQEIDETEIVTFPAGLPGFADERRFIFQPFGEVFSILQSTDHAEVAFITTSPFLFFKEYSVDLPDHFVRQLAVQSEKDVAVQVIVSVQPRFSESTANLKAPVIINTRERIGKQYIPEQSSYSVRERLTPETETPQKRA</sequence>
<dbReference type="PANTHER" id="PTHR39190">
    <property type="entry name" value="FLAGELLAR ASSEMBLY FACTOR FLIW"/>
    <property type="match status" value="1"/>
</dbReference>
<keyword evidence="3 4" id="KW-0810">Translation regulation</keyword>
<keyword evidence="2 4" id="KW-1005">Bacterial flagellum biogenesis</keyword>